<dbReference type="InterPro" id="IPR017850">
    <property type="entry name" value="Alkaline_phosphatase_core_sf"/>
</dbReference>
<dbReference type="InterPro" id="IPR000917">
    <property type="entry name" value="Sulfatase_N"/>
</dbReference>
<keyword evidence="2" id="KW-0378">Hydrolase</keyword>
<organism evidence="4">
    <name type="scientific">marine metagenome</name>
    <dbReference type="NCBI Taxonomy" id="408172"/>
    <lineage>
        <taxon>unclassified sequences</taxon>
        <taxon>metagenomes</taxon>
        <taxon>ecological metagenomes</taxon>
    </lineage>
</organism>
<proteinExistence type="inferred from homology"/>
<reference evidence="4" key="1">
    <citation type="submission" date="2018-05" db="EMBL/GenBank/DDBJ databases">
        <authorList>
            <person name="Lanie J.A."/>
            <person name="Ng W.-L."/>
            <person name="Kazmierczak K.M."/>
            <person name="Andrzejewski T.M."/>
            <person name="Davidsen T.M."/>
            <person name="Wayne K.J."/>
            <person name="Tettelin H."/>
            <person name="Glass J.I."/>
            <person name="Rusch D."/>
            <person name="Podicherti R."/>
            <person name="Tsui H.-C.T."/>
            <person name="Winkler M.E."/>
        </authorList>
    </citation>
    <scope>NUCLEOTIDE SEQUENCE</scope>
</reference>
<evidence type="ECO:0000259" key="3">
    <source>
        <dbReference type="Pfam" id="PF00884"/>
    </source>
</evidence>
<dbReference type="PROSITE" id="PS00523">
    <property type="entry name" value="SULFATASE_1"/>
    <property type="match status" value="1"/>
</dbReference>
<evidence type="ECO:0000313" key="4">
    <source>
        <dbReference type="EMBL" id="SVD21155.1"/>
    </source>
</evidence>
<protein>
    <recommendedName>
        <fullName evidence="3">Sulfatase N-terminal domain-containing protein</fullName>
    </recommendedName>
</protein>
<comment type="similarity">
    <text evidence="1">Belongs to the sulfatase family.</text>
</comment>
<accession>A0A382TH92</accession>
<dbReference type="EMBL" id="UINC01136408">
    <property type="protein sequence ID" value="SVD21155.1"/>
    <property type="molecule type" value="Genomic_DNA"/>
</dbReference>
<name>A0A382TH92_9ZZZZ</name>
<dbReference type="GO" id="GO:0016787">
    <property type="term" value="F:hydrolase activity"/>
    <property type="evidence" value="ECO:0007669"/>
    <property type="project" value="UniProtKB-KW"/>
</dbReference>
<dbReference type="PANTHER" id="PTHR43751">
    <property type="entry name" value="SULFATASE"/>
    <property type="match status" value="1"/>
</dbReference>
<dbReference type="AlphaFoldDB" id="A0A382TH92"/>
<evidence type="ECO:0000256" key="1">
    <source>
        <dbReference type="ARBA" id="ARBA00008779"/>
    </source>
</evidence>
<feature type="domain" description="Sulfatase N-terminal" evidence="3">
    <location>
        <begin position="5"/>
        <end position="93"/>
    </location>
</feature>
<dbReference type="InterPro" id="IPR024607">
    <property type="entry name" value="Sulfatase_CS"/>
</dbReference>
<evidence type="ECO:0000256" key="2">
    <source>
        <dbReference type="ARBA" id="ARBA00022801"/>
    </source>
</evidence>
<dbReference type="InterPro" id="IPR052701">
    <property type="entry name" value="GAG_Ulvan_Degrading_Sulfatases"/>
</dbReference>
<dbReference type="Pfam" id="PF00884">
    <property type="entry name" value="Sulfatase"/>
    <property type="match status" value="1"/>
</dbReference>
<dbReference type="PANTHER" id="PTHR43751:SF3">
    <property type="entry name" value="SULFATASE N-TERMINAL DOMAIN-CONTAINING PROTEIN"/>
    <property type="match status" value="1"/>
</dbReference>
<dbReference type="SUPFAM" id="SSF53649">
    <property type="entry name" value="Alkaline phosphatase-like"/>
    <property type="match status" value="1"/>
</dbReference>
<dbReference type="Gene3D" id="3.40.720.10">
    <property type="entry name" value="Alkaline Phosphatase, subunit A"/>
    <property type="match status" value="1"/>
</dbReference>
<gene>
    <name evidence="4" type="ORF">METZ01_LOCUS374009</name>
</gene>
<sequence>MNSPPNILWVCTDQQRYDTIGALGNPHARTPHIDRFIGEGVTFDNAFCQSPVCAPSRASFLTGRYPRATRCRQNGQSIPPDEILVSKLFADAG</sequence>
<feature type="non-terminal residue" evidence="4">
    <location>
        <position position="93"/>
    </location>
</feature>